<evidence type="ECO:0000313" key="3">
    <source>
        <dbReference type="Proteomes" id="UP000721844"/>
    </source>
</evidence>
<reference evidence="2 3" key="1">
    <citation type="journal article" date="2021" name="Microorganisms">
        <title>Acidisoma silvae sp. nov. and Acidisomacellulosilytica sp. nov., Two Acidophilic Bacteria Isolated from Decaying Wood, Hydrolyzing Cellulose and Producing Poly-3-hydroxybutyrate.</title>
        <authorList>
            <person name="Mieszkin S."/>
            <person name="Pouder E."/>
            <person name="Uroz S."/>
            <person name="Simon-Colin C."/>
            <person name="Alain K."/>
        </authorList>
    </citation>
    <scope>NUCLEOTIDE SEQUENCE [LARGE SCALE GENOMIC DNA]</scope>
    <source>
        <strain evidence="2 3">HW T5.17</strain>
    </source>
</reference>
<gene>
    <name evidence="2" type="ORF">ACELLULO517_19125</name>
</gene>
<feature type="signal peptide" evidence="1">
    <location>
        <begin position="1"/>
        <end position="22"/>
    </location>
</feature>
<feature type="chain" id="PRO_5037086784" description="DUF5666 domain-containing protein" evidence="1">
    <location>
        <begin position="23"/>
        <end position="201"/>
    </location>
</feature>
<evidence type="ECO:0000256" key="1">
    <source>
        <dbReference type="SAM" id="SignalP"/>
    </source>
</evidence>
<comment type="caution">
    <text evidence="2">The sequence shown here is derived from an EMBL/GenBank/DDBJ whole genome shotgun (WGS) entry which is preliminary data.</text>
</comment>
<accession>A0A963Z5U3</accession>
<proteinExistence type="predicted"/>
<evidence type="ECO:0000313" key="2">
    <source>
        <dbReference type="EMBL" id="MCB8882368.1"/>
    </source>
</evidence>
<evidence type="ECO:0008006" key="4">
    <source>
        <dbReference type="Google" id="ProtNLM"/>
    </source>
</evidence>
<keyword evidence="1" id="KW-0732">Signal</keyword>
<dbReference type="Proteomes" id="UP000721844">
    <property type="component" value="Unassembled WGS sequence"/>
</dbReference>
<protein>
    <recommendedName>
        <fullName evidence="4">DUF5666 domain-containing protein</fullName>
    </recommendedName>
</protein>
<dbReference type="AlphaFoldDB" id="A0A963Z5U3"/>
<organism evidence="2 3">
    <name type="scientific">Acidisoma cellulosilyticum</name>
    <dbReference type="NCBI Taxonomy" id="2802395"/>
    <lineage>
        <taxon>Bacteria</taxon>
        <taxon>Pseudomonadati</taxon>
        <taxon>Pseudomonadota</taxon>
        <taxon>Alphaproteobacteria</taxon>
        <taxon>Acetobacterales</taxon>
        <taxon>Acidocellaceae</taxon>
        <taxon>Acidisoma</taxon>
    </lineage>
</organism>
<sequence length="201" mass="20193">MRQTFIATAAMGLALLGGIALAQAAAPKRVRGTVTAITATEISITTRSGAAETFALTADTHYLGETTGAMTDIKSGSYIGSAAVPVAGGGGKLRAVEVTVFPPSMVGVGEGHYDWDLGKNSSMTNGTVGDLVTSNGNTMMVKYKGGEKAIVVPADVPIVTIAPGAMTEVTSGVKVIVVPAKGDAKTAAAVLFGRNGITPPQ</sequence>
<name>A0A963Z5U3_9PROT</name>
<dbReference type="RefSeq" id="WP_227309026.1">
    <property type="nucleotide sequence ID" value="NZ_JAESVA010000007.1"/>
</dbReference>
<dbReference type="EMBL" id="JAESVA010000007">
    <property type="protein sequence ID" value="MCB8882368.1"/>
    <property type="molecule type" value="Genomic_DNA"/>
</dbReference>
<keyword evidence="3" id="KW-1185">Reference proteome</keyword>